<keyword evidence="2" id="KW-0560">Oxidoreductase</keyword>
<dbReference type="GO" id="GO:0016491">
    <property type="term" value="F:oxidoreductase activity"/>
    <property type="evidence" value="ECO:0007669"/>
    <property type="project" value="UniProtKB-KW"/>
</dbReference>
<feature type="region of interest" description="Disordered" evidence="4">
    <location>
        <begin position="259"/>
        <end position="293"/>
    </location>
</feature>
<dbReference type="PRINTS" id="PR00081">
    <property type="entry name" value="GDHRDH"/>
</dbReference>
<name>A0A1E5Q0D5_9ACTN</name>
<reference evidence="5 6" key="1">
    <citation type="submission" date="2016-08" db="EMBL/GenBank/DDBJ databases">
        <title>The complete genome of Streptomyces subrutilus 10-1-1.</title>
        <authorList>
            <person name="Chen X."/>
        </authorList>
    </citation>
    <scope>NUCLEOTIDE SEQUENCE [LARGE SCALE GENOMIC DNA]</scope>
    <source>
        <strain evidence="5 6">10-1-1</strain>
    </source>
</reference>
<dbReference type="PRINTS" id="PR00080">
    <property type="entry name" value="SDRFAMILY"/>
</dbReference>
<dbReference type="Gene3D" id="3.40.50.720">
    <property type="entry name" value="NAD(P)-binding Rossmann-like Domain"/>
    <property type="match status" value="1"/>
</dbReference>
<evidence type="ECO:0000256" key="3">
    <source>
        <dbReference type="RuleBase" id="RU000363"/>
    </source>
</evidence>
<dbReference type="SUPFAM" id="SSF51735">
    <property type="entry name" value="NAD(P)-binding Rossmann-fold domains"/>
    <property type="match status" value="1"/>
</dbReference>
<evidence type="ECO:0008006" key="7">
    <source>
        <dbReference type="Google" id="ProtNLM"/>
    </source>
</evidence>
<evidence type="ECO:0000256" key="1">
    <source>
        <dbReference type="ARBA" id="ARBA00006484"/>
    </source>
</evidence>
<gene>
    <name evidence="5" type="ORF">BGK67_31505</name>
</gene>
<sequence length="293" mass="31722">MCLVTGGAQGIGWEVTRLLASAGAHVYVADICDDNLHEARRRLADCPGGDRVRLARVDVTDQGQVQDWTAQALEGHGHIDVLVNNAAFVRWQDFHESNAPDALLMMRTGYDAMVHTVAAVLPPMRYQRSGHIVNMGSSVSRVRGRGPAAAYTATKAAVEAFTEVTRLELAGHGIQVTLVRPGLVAGTDFFRRHVPSDRLPRFADHLPPCTPEQVAVAIGRALAKGTDTVDIPGWLPLSYGAYQMSPRAFRWLAALGGPARRDFGHPPTPHPRQAGQPQPQPQLQASPTTRTTT</sequence>
<dbReference type="InterPro" id="IPR020904">
    <property type="entry name" value="Sc_DH/Rdtase_CS"/>
</dbReference>
<evidence type="ECO:0000313" key="5">
    <source>
        <dbReference type="EMBL" id="OEJ35231.1"/>
    </source>
</evidence>
<dbReference type="InterPro" id="IPR002347">
    <property type="entry name" value="SDR_fam"/>
</dbReference>
<keyword evidence="6" id="KW-1185">Reference proteome</keyword>
<proteinExistence type="inferred from homology"/>
<comment type="similarity">
    <text evidence="1 3">Belongs to the short-chain dehydrogenases/reductases (SDR) family.</text>
</comment>
<dbReference type="PROSITE" id="PS00061">
    <property type="entry name" value="ADH_SHORT"/>
    <property type="match status" value="1"/>
</dbReference>
<dbReference type="Pfam" id="PF00106">
    <property type="entry name" value="adh_short"/>
    <property type="match status" value="1"/>
</dbReference>
<evidence type="ECO:0000256" key="2">
    <source>
        <dbReference type="ARBA" id="ARBA00023002"/>
    </source>
</evidence>
<dbReference type="AlphaFoldDB" id="A0A1E5Q0D5"/>
<evidence type="ECO:0000256" key="4">
    <source>
        <dbReference type="SAM" id="MobiDB-lite"/>
    </source>
</evidence>
<accession>A0A1E5Q0D5</accession>
<dbReference type="STRING" id="36818.BGK67_31505"/>
<protein>
    <recommendedName>
        <fullName evidence="7">Short-chain dehydrogenase</fullName>
    </recommendedName>
</protein>
<dbReference type="PANTHER" id="PTHR44196">
    <property type="entry name" value="DEHYDROGENASE/REDUCTASE SDR FAMILY MEMBER 7B"/>
    <property type="match status" value="1"/>
</dbReference>
<dbReference type="PANTHER" id="PTHR44196:SF1">
    <property type="entry name" value="DEHYDROGENASE_REDUCTASE SDR FAMILY MEMBER 7B"/>
    <property type="match status" value="1"/>
</dbReference>
<comment type="caution">
    <text evidence="5">The sequence shown here is derived from an EMBL/GenBank/DDBJ whole genome shotgun (WGS) entry which is preliminary data.</text>
</comment>
<evidence type="ECO:0000313" key="6">
    <source>
        <dbReference type="Proteomes" id="UP000095705"/>
    </source>
</evidence>
<dbReference type="InterPro" id="IPR036291">
    <property type="entry name" value="NAD(P)-bd_dom_sf"/>
</dbReference>
<dbReference type="CDD" id="cd05233">
    <property type="entry name" value="SDR_c"/>
    <property type="match status" value="1"/>
</dbReference>
<dbReference type="GO" id="GO:0016020">
    <property type="term" value="C:membrane"/>
    <property type="evidence" value="ECO:0007669"/>
    <property type="project" value="TreeGrafter"/>
</dbReference>
<organism evidence="5 6">
    <name type="scientific">Streptomyces subrutilus</name>
    <dbReference type="NCBI Taxonomy" id="36818"/>
    <lineage>
        <taxon>Bacteria</taxon>
        <taxon>Bacillati</taxon>
        <taxon>Actinomycetota</taxon>
        <taxon>Actinomycetes</taxon>
        <taxon>Kitasatosporales</taxon>
        <taxon>Streptomycetaceae</taxon>
        <taxon>Streptomyces</taxon>
    </lineage>
</organism>
<dbReference type="Proteomes" id="UP000095705">
    <property type="component" value="Unassembled WGS sequence"/>
</dbReference>
<feature type="compositionally biased region" description="Low complexity" evidence="4">
    <location>
        <begin position="271"/>
        <end position="287"/>
    </location>
</feature>
<dbReference type="EMBL" id="MEHK01000001">
    <property type="protein sequence ID" value="OEJ35231.1"/>
    <property type="molecule type" value="Genomic_DNA"/>
</dbReference>